<evidence type="ECO:0000313" key="3">
    <source>
        <dbReference type="Proteomes" id="UP000317894"/>
    </source>
</evidence>
<dbReference type="RefSeq" id="WP_144236481.1">
    <property type="nucleotide sequence ID" value="NZ_VJWA01000001.1"/>
</dbReference>
<dbReference type="OrthoDB" id="8450075at2"/>
<dbReference type="EMBL" id="VJWA01000001">
    <property type="protein sequence ID" value="TRW17789.1"/>
    <property type="molecule type" value="Genomic_DNA"/>
</dbReference>
<sequence>MSSVEAKVVEELIEGSTPEERRAIAAWAQKLLDIRGSSDDPFSKSREAFMATIDGKAGWPIIRRLGDAIKRNAWDERSPAERAGVAGATAMVALFGGMFAVLTALGTAVGAPMWIVFGSGDDVARKLIAASDGPPLV</sequence>
<comment type="caution">
    <text evidence="2">The sequence shown here is derived from an EMBL/GenBank/DDBJ whole genome shotgun (WGS) entry which is preliminary data.</text>
</comment>
<name>A0A552UHU3_9SPHN</name>
<proteinExistence type="predicted"/>
<gene>
    <name evidence="2" type="ORF">FMM06_06535</name>
</gene>
<keyword evidence="1" id="KW-0472">Membrane</keyword>
<protein>
    <submittedName>
        <fullName evidence="2">Uncharacterized protein</fullName>
    </submittedName>
</protein>
<evidence type="ECO:0000313" key="2">
    <source>
        <dbReference type="EMBL" id="TRW17789.1"/>
    </source>
</evidence>
<evidence type="ECO:0000256" key="1">
    <source>
        <dbReference type="SAM" id="Phobius"/>
    </source>
</evidence>
<dbReference type="Proteomes" id="UP000317894">
    <property type="component" value="Unassembled WGS sequence"/>
</dbReference>
<organism evidence="2 3">
    <name type="scientific">Glacieibacterium frigidum</name>
    <dbReference type="NCBI Taxonomy" id="2593303"/>
    <lineage>
        <taxon>Bacteria</taxon>
        <taxon>Pseudomonadati</taxon>
        <taxon>Pseudomonadota</taxon>
        <taxon>Alphaproteobacteria</taxon>
        <taxon>Sphingomonadales</taxon>
        <taxon>Sphingosinicellaceae</taxon>
        <taxon>Glacieibacterium</taxon>
    </lineage>
</organism>
<keyword evidence="1" id="KW-0812">Transmembrane</keyword>
<reference evidence="2 3" key="1">
    <citation type="submission" date="2019-07" db="EMBL/GenBank/DDBJ databases">
        <title>Novel species isolated from glacier.</title>
        <authorList>
            <person name="Liu Q."/>
            <person name="Xin Y.-H."/>
        </authorList>
    </citation>
    <scope>NUCLEOTIDE SEQUENCE [LARGE SCALE GENOMIC DNA]</scope>
    <source>
        <strain evidence="2 3">LB1R16</strain>
    </source>
</reference>
<dbReference type="AlphaFoldDB" id="A0A552UHU3"/>
<keyword evidence="3" id="KW-1185">Reference proteome</keyword>
<accession>A0A552UHU3</accession>
<keyword evidence="1" id="KW-1133">Transmembrane helix</keyword>
<feature type="transmembrane region" description="Helical" evidence="1">
    <location>
        <begin position="92"/>
        <end position="117"/>
    </location>
</feature>